<keyword evidence="2" id="KW-1185">Reference proteome</keyword>
<name>A0A6P1NMW6_9MICC</name>
<reference evidence="1 2" key="1">
    <citation type="submission" date="2020-01" db="EMBL/GenBank/DDBJ databases">
        <title>Pseudarthrobacter psychrotolerans sp. nov., isolated from antarctic soil.</title>
        <authorList>
            <person name="Shin Y."/>
            <person name="Park W."/>
        </authorList>
    </citation>
    <scope>NUCLEOTIDE SEQUENCE [LARGE SCALE GENOMIC DNA]</scope>
    <source>
        <strain evidence="1 2">YJ56</strain>
    </source>
</reference>
<dbReference type="Proteomes" id="UP000464186">
    <property type="component" value="Chromosome"/>
</dbReference>
<evidence type="ECO:0000313" key="1">
    <source>
        <dbReference type="EMBL" id="QHK19800.1"/>
    </source>
</evidence>
<dbReference type="AlphaFoldDB" id="A0A6P1NMW6"/>
<organism evidence="1 2">
    <name type="scientific">Pseudarthrobacter psychrotolerans</name>
    <dbReference type="NCBI Taxonomy" id="2697569"/>
    <lineage>
        <taxon>Bacteria</taxon>
        <taxon>Bacillati</taxon>
        <taxon>Actinomycetota</taxon>
        <taxon>Actinomycetes</taxon>
        <taxon>Micrococcales</taxon>
        <taxon>Micrococcaceae</taxon>
        <taxon>Pseudarthrobacter</taxon>
    </lineage>
</organism>
<accession>A0A6P1NMW6</accession>
<dbReference type="KEGG" id="psey:GU243_08720"/>
<evidence type="ECO:0000313" key="2">
    <source>
        <dbReference type="Proteomes" id="UP000464186"/>
    </source>
</evidence>
<sequence length="145" mass="15753">MAERGARIKSLGPGIISAPLAQDWIACLTGDLPGYDHRVRCGSDRNPSEIEDIAAWLLGPNGAFVTASDLLIGGVKLVPTTVAVKFVPEGTWKTDGTPDGETTTLFGRLATGRRCVRCDMKILSRWSRASFRVLKMRKTRLIALV</sequence>
<protein>
    <recommendedName>
        <fullName evidence="3">SDR family oxidoreductase</fullName>
    </recommendedName>
</protein>
<evidence type="ECO:0008006" key="3">
    <source>
        <dbReference type="Google" id="ProtNLM"/>
    </source>
</evidence>
<dbReference type="EMBL" id="CP047898">
    <property type="protein sequence ID" value="QHK19800.1"/>
    <property type="molecule type" value="Genomic_DNA"/>
</dbReference>
<proteinExistence type="predicted"/>
<gene>
    <name evidence="1" type="ORF">GU243_08720</name>
</gene>